<evidence type="ECO:0000313" key="7">
    <source>
        <dbReference type="EMBL" id="KAJ9180901.1"/>
    </source>
</evidence>
<sequence length="248" mass="28520">MKYMLLILNPFLADIDRVTKNMASTIPPSESVQVGFRPMEKELQNHYLKLKLLGHDHQVCRIPKLNVSKREPWDLFQHSGANSSDKEWYFFHPCSSGRPSRTTTGGYWSNTGKKCIIRNGHKAIVIMKIYVFYIGRAPKRQRTGQLVTTNIVKLSGNMAARNLGNQNPYQETNISTFNEGETSWLATCENQETDFAIPKMVDPQWIPHLGLFYGCNELNYNLKSALDSLLYTEQDFPFDDLWDFSIDT</sequence>
<comment type="caution">
    <text evidence="7">The sequence shown here is derived from an EMBL/GenBank/DDBJ whole genome shotgun (WGS) entry which is preliminary data.</text>
</comment>
<dbReference type="InterPro" id="IPR003441">
    <property type="entry name" value="NAC-dom"/>
</dbReference>
<dbReference type="Pfam" id="PF02365">
    <property type="entry name" value="NAM"/>
    <property type="match status" value="1"/>
</dbReference>
<dbReference type="Gene3D" id="2.170.150.80">
    <property type="entry name" value="NAC domain"/>
    <property type="match status" value="1"/>
</dbReference>
<keyword evidence="5" id="KW-0539">Nucleus</keyword>
<comment type="subcellular location">
    <subcellularLocation>
        <location evidence="1">Nucleus</location>
    </subcellularLocation>
</comment>
<protein>
    <recommendedName>
        <fullName evidence="6">NAC domain-containing protein</fullName>
    </recommendedName>
</protein>
<keyword evidence="8" id="KW-1185">Reference proteome</keyword>
<evidence type="ECO:0000256" key="4">
    <source>
        <dbReference type="ARBA" id="ARBA00023163"/>
    </source>
</evidence>
<feature type="domain" description="NAC" evidence="6">
    <location>
        <begin position="30"/>
        <end position="177"/>
    </location>
</feature>
<proteinExistence type="predicted"/>
<gene>
    <name evidence="7" type="ORF">P3X46_009088</name>
</gene>
<dbReference type="PANTHER" id="PTHR31989">
    <property type="entry name" value="NAC DOMAIN-CONTAINING PROTEIN 82-RELATED"/>
    <property type="match status" value="1"/>
</dbReference>
<evidence type="ECO:0000259" key="6">
    <source>
        <dbReference type="PROSITE" id="PS51005"/>
    </source>
</evidence>
<evidence type="ECO:0000256" key="5">
    <source>
        <dbReference type="ARBA" id="ARBA00023242"/>
    </source>
</evidence>
<keyword evidence="2" id="KW-0805">Transcription regulation</keyword>
<dbReference type="InterPro" id="IPR036093">
    <property type="entry name" value="NAC_dom_sf"/>
</dbReference>
<accession>A0ABQ9MKR5</accession>
<evidence type="ECO:0000256" key="2">
    <source>
        <dbReference type="ARBA" id="ARBA00023015"/>
    </source>
</evidence>
<dbReference type="SUPFAM" id="SSF101941">
    <property type="entry name" value="NAC domain"/>
    <property type="match status" value="1"/>
</dbReference>
<dbReference type="Proteomes" id="UP001174677">
    <property type="component" value="Chromosome 5"/>
</dbReference>
<name>A0ABQ9MKR5_HEVBR</name>
<dbReference type="EMBL" id="JARPOI010000005">
    <property type="protein sequence ID" value="KAJ9180901.1"/>
    <property type="molecule type" value="Genomic_DNA"/>
</dbReference>
<dbReference type="PROSITE" id="PS51005">
    <property type="entry name" value="NAC"/>
    <property type="match status" value="1"/>
</dbReference>
<evidence type="ECO:0000256" key="1">
    <source>
        <dbReference type="ARBA" id="ARBA00004123"/>
    </source>
</evidence>
<organism evidence="7 8">
    <name type="scientific">Hevea brasiliensis</name>
    <name type="common">Para rubber tree</name>
    <name type="synonym">Siphonia brasiliensis</name>
    <dbReference type="NCBI Taxonomy" id="3981"/>
    <lineage>
        <taxon>Eukaryota</taxon>
        <taxon>Viridiplantae</taxon>
        <taxon>Streptophyta</taxon>
        <taxon>Embryophyta</taxon>
        <taxon>Tracheophyta</taxon>
        <taxon>Spermatophyta</taxon>
        <taxon>Magnoliopsida</taxon>
        <taxon>eudicotyledons</taxon>
        <taxon>Gunneridae</taxon>
        <taxon>Pentapetalae</taxon>
        <taxon>rosids</taxon>
        <taxon>fabids</taxon>
        <taxon>Malpighiales</taxon>
        <taxon>Euphorbiaceae</taxon>
        <taxon>Crotonoideae</taxon>
        <taxon>Micrandreae</taxon>
        <taxon>Hevea</taxon>
    </lineage>
</organism>
<evidence type="ECO:0000256" key="3">
    <source>
        <dbReference type="ARBA" id="ARBA00023125"/>
    </source>
</evidence>
<keyword evidence="3" id="KW-0238">DNA-binding</keyword>
<reference evidence="7" key="1">
    <citation type="journal article" date="2023" name="Plant Biotechnol. J.">
        <title>Chromosome-level wild Hevea brasiliensis genome provides new tools for genomic-assisted breeding and valuable loci to elevate rubber yield.</title>
        <authorList>
            <person name="Cheng H."/>
            <person name="Song X."/>
            <person name="Hu Y."/>
            <person name="Wu T."/>
            <person name="Yang Q."/>
            <person name="An Z."/>
            <person name="Feng S."/>
            <person name="Deng Z."/>
            <person name="Wu W."/>
            <person name="Zeng X."/>
            <person name="Tu M."/>
            <person name="Wang X."/>
            <person name="Huang H."/>
        </authorList>
    </citation>
    <scope>NUCLEOTIDE SEQUENCE</scope>
    <source>
        <strain evidence="7">MT/VB/25A 57/8</strain>
    </source>
</reference>
<evidence type="ECO:0000313" key="8">
    <source>
        <dbReference type="Proteomes" id="UP001174677"/>
    </source>
</evidence>
<keyword evidence="4" id="KW-0804">Transcription</keyword>